<sequence length="74" mass="8214">MESLYLLIPLSIVIVFIAIWVFFSMSDSGQFDDMVGPALRVLQDDDSVHDKGASEKNGDRDQEIPAKQEQGGKD</sequence>
<feature type="region of interest" description="Disordered" evidence="1">
    <location>
        <begin position="45"/>
        <end position="74"/>
    </location>
</feature>
<proteinExistence type="predicted"/>
<evidence type="ECO:0000313" key="4">
    <source>
        <dbReference type="Proteomes" id="UP001225596"/>
    </source>
</evidence>
<keyword evidence="2" id="KW-0812">Transmembrane</keyword>
<organism evidence="3 4">
    <name type="scientific">Keguizhuia sedimenti</name>
    <dbReference type="NCBI Taxonomy" id="3064264"/>
    <lineage>
        <taxon>Bacteria</taxon>
        <taxon>Pseudomonadati</taxon>
        <taxon>Pseudomonadota</taxon>
        <taxon>Betaproteobacteria</taxon>
        <taxon>Burkholderiales</taxon>
        <taxon>Oxalobacteraceae</taxon>
        <taxon>Keguizhuia</taxon>
    </lineage>
</organism>
<keyword evidence="4" id="KW-1185">Reference proteome</keyword>
<evidence type="ECO:0000256" key="1">
    <source>
        <dbReference type="SAM" id="MobiDB-lite"/>
    </source>
</evidence>
<dbReference type="NCBIfam" id="TIGR00847">
    <property type="entry name" value="ccoS"/>
    <property type="match status" value="1"/>
</dbReference>
<dbReference type="PANTHER" id="PTHR41532:SF1">
    <property type="entry name" value="FIXS PROTEIN"/>
    <property type="match status" value="1"/>
</dbReference>
<dbReference type="RefSeq" id="WP_338436450.1">
    <property type="nucleotide sequence ID" value="NZ_JAUYVH010000004.1"/>
</dbReference>
<comment type="caution">
    <text evidence="3">The sequence shown here is derived from an EMBL/GenBank/DDBJ whole genome shotgun (WGS) entry which is preliminary data.</text>
</comment>
<dbReference type="EMBL" id="JAUYVH010000004">
    <property type="protein sequence ID" value="MDQ9170517.1"/>
    <property type="molecule type" value="Genomic_DNA"/>
</dbReference>
<evidence type="ECO:0000313" key="3">
    <source>
        <dbReference type="EMBL" id="MDQ9170517.1"/>
    </source>
</evidence>
<evidence type="ECO:0000256" key="2">
    <source>
        <dbReference type="SAM" id="Phobius"/>
    </source>
</evidence>
<dbReference type="Pfam" id="PF03597">
    <property type="entry name" value="FixS"/>
    <property type="match status" value="1"/>
</dbReference>
<dbReference type="InterPro" id="IPR004714">
    <property type="entry name" value="Cyt_oxidase_maturation_cbb3"/>
</dbReference>
<dbReference type="Proteomes" id="UP001225596">
    <property type="component" value="Unassembled WGS sequence"/>
</dbReference>
<gene>
    <name evidence="3" type="primary">ccoS</name>
    <name evidence="3" type="ORF">Q8A64_08845</name>
</gene>
<name>A0ABU1BNM0_9BURK</name>
<keyword evidence="2" id="KW-0472">Membrane</keyword>
<feature type="transmembrane region" description="Helical" evidence="2">
    <location>
        <begin position="6"/>
        <end position="25"/>
    </location>
</feature>
<protein>
    <submittedName>
        <fullName evidence="3">Cbb3-type cytochrome oxidase assembly protein CcoS</fullName>
    </submittedName>
</protein>
<accession>A0ABU1BNM0</accession>
<dbReference type="PANTHER" id="PTHR41532">
    <property type="entry name" value="FIXS PROTEIN"/>
    <property type="match status" value="1"/>
</dbReference>
<reference evidence="3 4" key="1">
    <citation type="submission" date="2023-08" db="EMBL/GenBank/DDBJ databases">
        <title>Oxalobacteraceae gen .nov., isolated from river sludge outside the plant.</title>
        <authorList>
            <person name="Zhao S.Y."/>
        </authorList>
    </citation>
    <scope>NUCLEOTIDE SEQUENCE [LARGE SCALE GENOMIC DNA]</scope>
    <source>
        <strain evidence="3 4">R-40</strain>
    </source>
</reference>
<keyword evidence="2" id="KW-1133">Transmembrane helix</keyword>